<name>A0ACC1SRN7_9HYPO</name>
<reference evidence="1" key="1">
    <citation type="submission" date="2022-08" db="EMBL/GenBank/DDBJ databases">
        <title>Genome Sequence of Fusarium decemcellulare.</title>
        <authorList>
            <person name="Buettner E."/>
        </authorList>
    </citation>
    <scope>NUCLEOTIDE SEQUENCE</scope>
    <source>
        <strain evidence="1">Babe19</strain>
    </source>
</reference>
<evidence type="ECO:0000313" key="1">
    <source>
        <dbReference type="EMBL" id="KAJ3545137.1"/>
    </source>
</evidence>
<dbReference type="EMBL" id="JANRMS010000162">
    <property type="protein sequence ID" value="KAJ3545137.1"/>
    <property type="molecule type" value="Genomic_DNA"/>
</dbReference>
<evidence type="ECO:0000313" key="2">
    <source>
        <dbReference type="Proteomes" id="UP001148629"/>
    </source>
</evidence>
<gene>
    <name evidence="1" type="ORF">NM208_g2658</name>
</gene>
<comment type="caution">
    <text evidence="1">The sequence shown here is derived from an EMBL/GenBank/DDBJ whole genome shotgun (WGS) entry which is preliminary data.</text>
</comment>
<organism evidence="1 2">
    <name type="scientific">Fusarium decemcellulare</name>
    <dbReference type="NCBI Taxonomy" id="57161"/>
    <lineage>
        <taxon>Eukaryota</taxon>
        <taxon>Fungi</taxon>
        <taxon>Dikarya</taxon>
        <taxon>Ascomycota</taxon>
        <taxon>Pezizomycotina</taxon>
        <taxon>Sordariomycetes</taxon>
        <taxon>Hypocreomycetidae</taxon>
        <taxon>Hypocreales</taxon>
        <taxon>Nectriaceae</taxon>
        <taxon>Fusarium</taxon>
        <taxon>Fusarium decemcellulare species complex</taxon>
    </lineage>
</organism>
<keyword evidence="2" id="KW-1185">Reference proteome</keyword>
<dbReference type="Proteomes" id="UP001148629">
    <property type="component" value="Unassembled WGS sequence"/>
</dbReference>
<proteinExistence type="predicted"/>
<sequence length="672" mass="75772">MAYQPGFQPICHPDLDDPELCWTCEFCPQTNNLHEFSSDTGPLPDTLVDDFTHLFPTSQVPGNLSWPGDDQSQILCPATDSAGSSELPSSQVSSIVVPSIPPWMLAAALEILPVVTTVGPPPSLAAHPTPATRTTFATANRPVSDELLLKRQRNRVAARRYRQKTMDRTSELDLQLELSRNELCNKNITTDDPWASSMGFTEQDFAWMEAHCPQSNTLRDEADYPDNWENPRSMKSARADWRRKMQELDAAVVDRGVGHEAAGYQQANPKQTVDSVAKGQTKRLSTLSTIGNIASQAHVQEEERERCQQNAPSGILAQPQPERIIPAATWADPSPQDAWESQGHSRQEDEYRPDSTQNQDLGEPGQEDTPCSRDPVYHDPGNPHESGSQGPGTRYHAASGHRLQEHQAYHDPQPDLEGYTHDWRQVAYHGTPAADDRLDESDQQETMPRQYQNHEYHKEPPQSEHNHELQQPGQFQEYGRGDYDAPSGYDEDRSLQQDHGYHSPEPHCGWQRHRDDYAAEGSQSRNHQGIWQQYPPDGPPHVDHLPIRSRDPRQAPQENQPENQSWTQGQSNSSQQERPGIPLVEWYVANRRGTLTPVPSLQPQSSGAAPWYPEAKAEMDRRRQRLESSKSTRDKGEELSMADDDRKSNSQSWSEGDGRHDKTSQKRQGKQP</sequence>
<protein>
    <submittedName>
        <fullName evidence="1">Uncharacterized protein</fullName>
    </submittedName>
</protein>
<accession>A0ACC1SRN7</accession>